<proteinExistence type="predicted"/>
<reference evidence="2" key="1">
    <citation type="submission" date="2022-10" db="EMBL/GenBank/DDBJ databases">
        <title>The complete genomes of actinobacterial strains from the NBC collection.</title>
        <authorList>
            <person name="Joergensen T.S."/>
            <person name="Alvarez Arevalo M."/>
            <person name="Sterndorff E.B."/>
            <person name="Faurdal D."/>
            <person name="Vuksanovic O."/>
            <person name="Mourched A.-S."/>
            <person name="Charusanti P."/>
            <person name="Shaw S."/>
            <person name="Blin K."/>
            <person name="Weber T."/>
        </authorList>
    </citation>
    <scope>NUCLEOTIDE SEQUENCE</scope>
    <source>
        <strain evidence="2">NBC_00222</strain>
    </source>
</reference>
<sequence length="103" mass="11293">MKENPVHTPITAEPIPARLVNVLPAVDRAQEIMRMAFRDAPRPASAGTRNSQAKLTERKVYAIRRAADLGASLSALAGAFDISERAARHIARRTSWVHLPEQG</sequence>
<evidence type="ECO:0000313" key="2">
    <source>
        <dbReference type="EMBL" id="WUQ83618.1"/>
    </source>
</evidence>
<dbReference type="EMBL" id="CP108110">
    <property type="protein sequence ID" value="WUQ82635.1"/>
    <property type="molecule type" value="Genomic_DNA"/>
</dbReference>
<name>A0ABZ1TXZ0_9ACTN</name>
<keyword evidence="3" id="KW-1185">Reference proteome</keyword>
<dbReference type="RefSeq" id="WP_328953690.1">
    <property type="nucleotide sequence ID" value="NZ_CP108110.1"/>
</dbReference>
<organism evidence="2 3">
    <name type="scientific">Kitasatospora purpeofusca</name>
    <dbReference type="NCBI Taxonomy" id="67352"/>
    <lineage>
        <taxon>Bacteria</taxon>
        <taxon>Bacillati</taxon>
        <taxon>Actinomycetota</taxon>
        <taxon>Actinomycetes</taxon>
        <taxon>Kitasatosporales</taxon>
        <taxon>Streptomycetaceae</taxon>
        <taxon>Kitasatospora</taxon>
    </lineage>
</organism>
<protein>
    <submittedName>
        <fullName evidence="2">Uncharacterized protein</fullName>
    </submittedName>
</protein>
<dbReference type="Proteomes" id="UP001432222">
    <property type="component" value="Chromosome"/>
</dbReference>
<accession>A0ABZ1TXZ0</accession>
<gene>
    <name evidence="1" type="ORF">OHA16_06330</name>
    <name evidence="2" type="ORF">OHA16_11960</name>
</gene>
<evidence type="ECO:0000313" key="1">
    <source>
        <dbReference type="EMBL" id="WUQ82635.1"/>
    </source>
</evidence>
<dbReference type="EMBL" id="CP108110">
    <property type="protein sequence ID" value="WUQ83618.1"/>
    <property type="molecule type" value="Genomic_DNA"/>
</dbReference>
<evidence type="ECO:0000313" key="3">
    <source>
        <dbReference type="Proteomes" id="UP001432222"/>
    </source>
</evidence>